<protein>
    <submittedName>
        <fullName evidence="1">Uncharacterized protein</fullName>
    </submittedName>
</protein>
<dbReference type="Proteomes" id="UP000254428">
    <property type="component" value="Unassembled WGS sequence"/>
</dbReference>
<dbReference type="AlphaFoldDB" id="A0A376P7X6"/>
<evidence type="ECO:0000313" key="1">
    <source>
        <dbReference type="EMBL" id="STH74595.1"/>
    </source>
</evidence>
<dbReference type="EMBL" id="UGBT01000002">
    <property type="protein sequence ID" value="STH74595.1"/>
    <property type="molecule type" value="Genomic_DNA"/>
</dbReference>
<reference evidence="1 2" key="1">
    <citation type="submission" date="2018-06" db="EMBL/GenBank/DDBJ databases">
        <authorList>
            <consortium name="Pathogen Informatics"/>
            <person name="Doyle S."/>
        </authorList>
    </citation>
    <scope>NUCLEOTIDE SEQUENCE [LARGE SCALE GENOMIC DNA]</scope>
    <source>
        <strain evidence="1 2">NCTC11341</strain>
    </source>
</reference>
<proteinExistence type="predicted"/>
<accession>A0A376P7X6</accession>
<evidence type="ECO:0000313" key="2">
    <source>
        <dbReference type="Proteomes" id="UP000254428"/>
    </source>
</evidence>
<gene>
    <name evidence="1" type="ORF">NCTC11341_06351</name>
</gene>
<name>A0A376P7X6_ECOLX</name>
<organism evidence="1 2">
    <name type="scientific">Escherichia coli</name>
    <dbReference type="NCBI Taxonomy" id="562"/>
    <lineage>
        <taxon>Bacteria</taxon>
        <taxon>Pseudomonadati</taxon>
        <taxon>Pseudomonadota</taxon>
        <taxon>Gammaproteobacteria</taxon>
        <taxon>Enterobacterales</taxon>
        <taxon>Enterobacteriaceae</taxon>
        <taxon>Escherichia</taxon>
    </lineage>
</organism>
<sequence length="100" mass="11081">MKENLSVTLNIPGTLSAQGIHEPLSHQLHSIYTLTDADSSQQDHNNQCQQYGNDTVCIPVIAEGVDRTTIRATCIMSNRVSTVLHFFLRITITPSSQPYP</sequence>